<dbReference type="PANTHER" id="PTHR43557:SF2">
    <property type="entry name" value="RIESKE DOMAIN-CONTAINING PROTEIN-RELATED"/>
    <property type="match status" value="1"/>
</dbReference>
<evidence type="ECO:0000256" key="2">
    <source>
        <dbReference type="ARBA" id="ARBA00022630"/>
    </source>
</evidence>
<dbReference type="PANTHER" id="PTHR43557">
    <property type="entry name" value="APOPTOSIS-INDUCING FACTOR 1"/>
    <property type="match status" value="1"/>
</dbReference>
<dbReference type="SUPFAM" id="SSF51905">
    <property type="entry name" value="FAD/NAD(P)-binding domain"/>
    <property type="match status" value="2"/>
</dbReference>
<dbReference type="SUPFAM" id="SSF55424">
    <property type="entry name" value="FAD/NAD-linked reductases, dimerisation (C-terminal) domain"/>
    <property type="match status" value="1"/>
</dbReference>
<dbReference type="PRINTS" id="PR00368">
    <property type="entry name" value="FADPNR"/>
</dbReference>
<dbReference type="GO" id="GO:0005737">
    <property type="term" value="C:cytoplasm"/>
    <property type="evidence" value="ECO:0007669"/>
    <property type="project" value="TreeGrafter"/>
</dbReference>
<dbReference type="KEGG" id="mflg:ABS361_17610"/>
<evidence type="ECO:0000256" key="4">
    <source>
        <dbReference type="ARBA" id="ARBA00023002"/>
    </source>
</evidence>
<evidence type="ECO:0000259" key="5">
    <source>
        <dbReference type="Pfam" id="PF07992"/>
    </source>
</evidence>
<comment type="cofactor">
    <cofactor evidence="1">
        <name>FAD</name>
        <dbReference type="ChEBI" id="CHEBI:57692"/>
    </cofactor>
</comment>
<sequence>MLDPIVIVGAGQAAAQAIQSLRQGGSSTGPNGGFKGPIALVGDEPVLPYQRPPLSKKYLTGEMDADRLLFRPETVYRDWGVDLRIGVRAEAIDTAAARVHLADGTTLPYGKLLIATGMRPRPLPIPGADLPGVLTLRGLADAARIKAALTPGARLVVIGGGYIGLETAAVARALGHEVVVLEAAERVLGRVVAPVVSEFFTAKHRRAGVDLRTATGVVGIEGTDRVRAVALADGGRVEADVVLISIGALPETRLAEAAGLDVADGIRVDQGARTSAENVFAAGDCTRFDSARFGRSIRLESVQNAIDQAKAAVATTLGETVVYDPVPWFWSDQYDLKLQIVGLSTGHDRYEVDGDPASEKFSVAYFAGDRLLAVDSINHPRRHMQARKLVGETWAGWPA</sequence>
<evidence type="ECO:0000256" key="3">
    <source>
        <dbReference type="ARBA" id="ARBA00022827"/>
    </source>
</evidence>
<dbReference type="Pfam" id="PF14759">
    <property type="entry name" value="Reductase_C"/>
    <property type="match status" value="1"/>
</dbReference>
<keyword evidence="3" id="KW-0274">FAD</keyword>
<dbReference type="PRINTS" id="PR00411">
    <property type="entry name" value="PNDRDTASEI"/>
</dbReference>
<dbReference type="InterPro" id="IPR016156">
    <property type="entry name" value="FAD/NAD-linked_Rdtase_dimer_sf"/>
</dbReference>
<dbReference type="AlphaFoldDB" id="A0AAU7XA56"/>
<dbReference type="InterPro" id="IPR028202">
    <property type="entry name" value="Reductase_C"/>
</dbReference>
<evidence type="ECO:0000256" key="1">
    <source>
        <dbReference type="ARBA" id="ARBA00001974"/>
    </source>
</evidence>
<evidence type="ECO:0000313" key="7">
    <source>
        <dbReference type="EMBL" id="XBY43861.1"/>
    </source>
</evidence>
<evidence type="ECO:0000259" key="6">
    <source>
        <dbReference type="Pfam" id="PF14759"/>
    </source>
</evidence>
<keyword evidence="2" id="KW-0285">Flavoprotein</keyword>
<proteinExistence type="predicted"/>
<dbReference type="InterPro" id="IPR050446">
    <property type="entry name" value="FAD-oxidoreductase/Apoptosis"/>
</dbReference>
<organism evidence="7">
    <name type="scientific">Methyloraptor flagellatus</name>
    <dbReference type="NCBI Taxonomy" id="3162530"/>
    <lineage>
        <taxon>Bacteria</taxon>
        <taxon>Pseudomonadati</taxon>
        <taxon>Pseudomonadota</taxon>
        <taxon>Alphaproteobacteria</taxon>
        <taxon>Hyphomicrobiales</taxon>
        <taxon>Ancalomicrobiaceae</taxon>
        <taxon>Methyloraptor</taxon>
    </lineage>
</organism>
<dbReference type="EMBL" id="CP158568">
    <property type="protein sequence ID" value="XBY43861.1"/>
    <property type="molecule type" value="Genomic_DNA"/>
</dbReference>
<accession>A0AAU7XA56</accession>
<protein>
    <submittedName>
        <fullName evidence="7">FAD-dependent oxidoreductase</fullName>
    </submittedName>
</protein>
<feature type="domain" description="FAD/NAD(P)-binding" evidence="5">
    <location>
        <begin position="5"/>
        <end position="309"/>
    </location>
</feature>
<feature type="domain" description="Reductase C-terminal" evidence="6">
    <location>
        <begin position="328"/>
        <end position="392"/>
    </location>
</feature>
<keyword evidence="4" id="KW-0560">Oxidoreductase</keyword>
<dbReference type="GO" id="GO:0016651">
    <property type="term" value="F:oxidoreductase activity, acting on NAD(P)H"/>
    <property type="evidence" value="ECO:0007669"/>
    <property type="project" value="TreeGrafter"/>
</dbReference>
<gene>
    <name evidence="7" type="ORF">ABS361_17610</name>
</gene>
<dbReference type="Gene3D" id="3.50.50.60">
    <property type="entry name" value="FAD/NAD(P)-binding domain"/>
    <property type="match status" value="2"/>
</dbReference>
<dbReference type="InterPro" id="IPR023753">
    <property type="entry name" value="FAD/NAD-binding_dom"/>
</dbReference>
<dbReference type="RefSeq" id="WP_407048960.1">
    <property type="nucleotide sequence ID" value="NZ_CP158568.1"/>
</dbReference>
<reference evidence="7" key="1">
    <citation type="submission" date="2024-06" db="EMBL/GenBank/DDBJ databases">
        <title>Methylostella associata gen. nov., sp. nov., a novel Ancalomicrobiaceae-affiliated facultatively methylotrophic bacteria that feed on methanotrophs of the genus Methylococcus.</title>
        <authorList>
            <person name="Saltykova V."/>
            <person name="Danilova O.V."/>
            <person name="Oshkin I.Y."/>
            <person name="Belova S.E."/>
            <person name="Pimenov N.V."/>
            <person name="Dedysh S.N."/>
        </authorList>
    </citation>
    <scope>NUCLEOTIDE SEQUENCE</scope>
    <source>
        <strain evidence="7">S20</strain>
    </source>
</reference>
<dbReference type="Gene3D" id="3.30.390.30">
    <property type="match status" value="1"/>
</dbReference>
<dbReference type="InterPro" id="IPR036188">
    <property type="entry name" value="FAD/NAD-bd_sf"/>
</dbReference>
<name>A0AAU7XA56_9HYPH</name>
<dbReference type="Pfam" id="PF07992">
    <property type="entry name" value="Pyr_redox_2"/>
    <property type="match status" value="1"/>
</dbReference>